<sequence>MVTVLLPGPLRAETGGEGRLAVAAAGTLRAVLDELATTWPRLARRIRDERGDLRRYVNVYVDGEDCRHTGALDTRVPEGAEIQILPSVAGG</sequence>
<protein>
    <submittedName>
        <fullName evidence="1">Ubiquitin-like small modifier protein 1</fullName>
    </submittedName>
</protein>
<dbReference type="InterPro" id="IPR016155">
    <property type="entry name" value="Mopterin_synth/thiamin_S_b"/>
</dbReference>
<gene>
    <name evidence="1" type="ORF">RMN56_00085</name>
</gene>
<dbReference type="SUPFAM" id="SSF54285">
    <property type="entry name" value="MoaD/ThiS"/>
    <property type="match status" value="1"/>
</dbReference>
<dbReference type="Gene3D" id="3.10.20.30">
    <property type="match status" value="1"/>
</dbReference>
<dbReference type="NCBIfam" id="NF041918">
    <property type="entry name" value="SAMP1"/>
    <property type="match status" value="1"/>
</dbReference>
<dbReference type="EMBL" id="CP134876">
    <property type="protein sequence ID" value="WNM39792.1"/>
    <property type="molecule type" value="Genomic_DNA"/>
</dbReference>
<dbReference type="Proteomes" id="UP001303001">
    <property type="component" value="Chromosome"/>
</dbReference>
<keyword evidence="2" id="KW-1185">Reference proteome</keyword>
<dbReference type="PANTHER" id="PTHR38031:SF1">
    <property type="entry name" value="SULFUR CARRIER PROTEIN CYSO"/>
    <property type="match status" value="1"/>
</dbReference>
<accession>A0ABY9ZXZ4</accession>
<dbReference type="InterPro" id="IPR003749">
    <property type="entry name" value="ThiS/MoaD-like"/>
</dbReference>
<evidence type="ECO:0000313" key="2">
    <source>
        <dbReference type="Proteomes" id="UP001303001"/>
    </source>
</evidence>
<organism evidence="1 2">
    <name type="scientific">Micromonospora halotolerans</name>
    <dbReference type="NCBI Taxonomy" id="709879"/>
    <lineage>
        <taxon>Bacteria</taxon>
        <taxon>Bacillati</taxon>
        <taxon>Actinomycetota</taxon>
        <taxon>Actinomycetes</taxon>
        <taxon>Micromonosporales</taxon>
        <taxon>Micromonosporaceae</taxon>
        <taxon>Micromonospora</taxon>
    </lineage>
</organism>
<dbReference type="Pfam" id="PF02597">
    <property type="entry name" value="ThiS"/>
    <property type="match status" value="1"/>
</dbReference>
<dbReference type="PANTHER" id="PTHR38031">
    <property type="entry name" value="SULFUR CARRIER PROTEIN SLR0821-RELATED"/>
    <property type="match status" value="1"/>
</dbReference>
<reference evidence="1 2" key="1">
    <citation type="submission" date="2023-09" db="EMBL/GenBank/DDBJ databases">
        <title>Micromonospora halotolerans DSM 45598 genome sequence.</title>
        <authorList>
            <person name="Mo P."/>
        </authorList>
    </citation>
    <scope>NUCLEOTIDE SEQUENCE [LARGE SCALE GENOMIC DNA]</scope>
    <source>
        <strain evidence="1 2">DSM 45598</strain>
    </source>
</reference>
<proteinExistence type="predicted"/>
<name>A0ABY9ZXZ4_9ACTN</name>
<dbReference type="InterPro" id="IPR054834">
    <property type="entry name" value="SAMP1_3"/>
</dbReference>
<dbReference type="InterPro" id="IPR052045">
    <property type="entry name" value="Sulfur_Carrier/Prot_Modifier"/>
</dbReference>
<dbReference type="InterPro" id="IPR012675">
    <property type="entry name" value="Beta-grasp_dom_sf"/>
</dbReference>
<evidence type="ECO:0000313" key="1">
    <source>
        <dbReference type="EMBL" id="WNM39792.1"/>
    </source>
</evidence>
<dbReference type="RefSeq" id="WP_262287219.1">
    <property type="nucleotide sequence ID" value="NZ_CP134876.1"/>
</dbReference>